<sequence length="198" mass="22593">MKKSSVKEVPNAMAWDIIRIPWSEYRAAGTTEHLPNALLQVQQAATVQQAEQACWQIENTVVVQGALYEAAIPTVICLLGIIQRATDAARPFILELLVQIASGEPAEVSMESGHSRLNEQCMREIARGTAVYVDWLEYGTGTERLHCVDLLGLCSQRDRTLKERVRWLFQRVLHIEEDERVKEFLAYWITELAERTQR</sequence>
<protein>
    <submittedName>
        <fullName evidence="1">Uncharacterized protein</fullName>
    </submittedName>
</protein>
<evidence type="ECO:0000313" key="2">
    <source>
        <dbReference type="Proteomes" id="UP001199916"/>
    </source>
</evidence>
<reference evidence="1 2" key="1">
    <citation type="submission" date="2021-11" db="EMBL/GenBank/DDBJ databases">
        <title>Draft genome sequence of Paenibacillus profundus YoMME, a new Gram-positive bacteria with exoelectrogenic properties.</title>
        <authorList>
            <person name="Hubenova Y."/>
            <person name="Hubenova E."/>
            <person name="Manasiev Y."/>
            <person name="Peykov S."/>
            <person name="Mitov M."/>
        </authorList>
    </citation>
    <scope>NUCLEOTIDE SEQUENCE [LARGE SCALE GENOMIC DNA]</scope>
    <source>
        <strain evidence="1 2">YoMME</strain>
    </source>
</reference>
<evidence type="ECO:0000313" key="1">
    <source>
        <dbReference type="EMBL" id="MCE5173039.1"/>
    </source>
</evidence>
<keyword evidence="2" id="KW-1185">Reference proteome</keyword>
<dbReference type="RefSeq" id="WP_233699059.1">
    <property type="nucleotide sequence ID" value="NZ_JAJNBZ010000039.1"/>
</dbReference>
<gene>
    <name evidence="1" type="ORF">LQV63_27630</name>
</gene>
<accession>A0ABS8YPD0</accession>
<proteinExistence type="predicted"/>
<organism evidence="1 2">
    <name type="scientific">Paenibacillus profundus</name>
    <dbReference type="NCBI Taxonomy" id="1173085"/>
    <lineage>
        <taxon>Bacteria</taxon>
        <taxon>Bacillati</taxon>
        <taxon>Bacillota</taxon>
        <taxon>Bacilli</taxon>
        <taxon>Bacillales</taxon>
        <taxon>Paenibacillaceae</taxon>
        <taxon>Paenibacillus</taxon>
    </lineage>
</organism>
<name>A0ABS8YPD0_9BACL</name>
<dbReference type="Proteomes" id="UP001199916">
    <property type="component" value="Unassembled WGS sequence"/>
</dbReference>
<dbReference type="EMBL" id="JAJNBZ010000039">
    <property type="protein sequence ID" value="MCE5173039.1"/>
    <property type="molecule type" value="Genomic_DNA"/>
</dbReference>
<comment type="caution">
    <text evidence="1">The sequence shown here is derived from an EMBL/GenBank/DDBJ whole genome shotgun (WGS) entry which is preliminary data.</text>
</comment>